<feature type="transmembrane region" description="Helical" evidence="1">
    <location>
        <begin position="6"/>
        <end position="26"/>
    </location>
</feature>
<dbReference type="GeneID" id="303184436"/>
<evidence type="ECO:0000313" key="3">
    <source>
        <dbReference type="Proteomes" id="UP000006878"/>
    </source>
</evidence>
<sequence length="135" mass="14605">MNWPSAIAAIFVDSLLIWLPAWGALFLDTGNDLVLAIAWVSLVSIVNFASYVKGTSVGSLAAGIRFERNQGQAPGKGYALLLSFLSLFSIPVLAVIILIDYLGNDIPSKPLSKYPLIGIRTAKRRVLEACDKLWG</sequence>
<organism evidence="2 3">
    <name type="scientific">Glutamicibacter arilaitensis (strain DSM 16368 / CIP 108037 / IAM 15318 / JCM 13566 / NCIMB 14258 / Re117)</name>
    <name type="common">Arthrobacter arilaitensis</name>
    <dbReference type="NCBI Taxonomy" id="861360"/>
    <lineage>
        <taxon>Bacteria</taxon>
        <taxon>Bacillati</taxon>
        <taxon>Actinomycetota</taxon>
        <taxon>Actinomycetes</taxon>
        <taxon>Micrococcales</taxon>
        <taxon>Micrococcaceae</taxon>
        <taxon>Glutamicibacter</taxon>
    </lineage>
</organism>
<dbReference type="Proteomes" id="UP000006878">
    <property type="component" value="Chromosome"/>
</dbReference>
<accession>A0ABM9PV18</accession>
<protein>
    <submittedName>
        <fullName evidence="2">Hypothetical membrane protein</fullName>
    </submittedName>
</protein>
<reference evidence="3" key="2">
    <citation type="submission" date="2010-07" db="EMBL/GenBank/DDBJ databases">
        <title>Complete genome sequence of Arthrobacter arilaitensis (strain DSM 16368 / CIP 108037 / JCM 13566 / Re117).</title>
        <authorList>
            <person name="Genoscope."/>
        </authorList>
    </citation>
    <scope>NUCLEOTIDE SEQUENCE [LARGE SCALE GENOMIC DNA]</scope>
    <source>
        <strain evidence="3">DSM 16368 / CIP 108037 / IAM 15318 / JCM 13566 / Re117</strain>
    </source>
</reference>
<dbReference type="EMBL" id="FQ311875">
    <property type="protein sequence ID" value="CBT75044.1"/>
    <property type="molecule type" value="Genomic_DNA"/>
</dbReference>
<feature type="transmembrane region" description="Helical" evidence="1">
    <location>
        <begin position="78"/>
        <end position="103"/>
    </location>
</feature>
<keyword evidence="1" id="KW-1133">Transmembrane helix</keyword>
<dbReference type="RefSeq" id="WP_013348190.1">
    <property type="nucleotide sequence ID" value="NC_014550.1"/>
</dbReference>
<reference evidence="3" key="1">
    <citation type="journal article" date="2010" name="PLoS ONE">
        <title>The Arthrobacter arilaitensis Re117 genome sequence reveals its genetic adaptation to the surface of cheese.</title>
        <authorList>
            <person name="Monnet C."/>
            <person name="Loux V."/>
            <person name="Gibrat J.F."/>
            <person name="Spinnler E."/>
            <person name="Barbe V."/>
            <person name="Vacherie B."/>
            <person name="Gavory F."/>
            <person name="Gourbeyre E."/>
            <person name="Siguier P."/>
            <person name="Chandler M."/>
            <person name="Elleuch R."/>
            <person name="Irlinger F."/>
            <person name="Vallaeys T."/>
        </authorList>
    </citation>
    <scope>NUCLEOTIDE SEQUENCE</scope>
    <source>
        <strain evidence="3">DSM 16368 / CIP 108037 / IAM 15318 / JCM 13566 / Re117</strain>
    </source>
</reference>
<keyword evidence="1" id="KW-0812">Transmembrane</keyword>
<keyword evidence="1" id="KW-0472">Membrane</keyword>
<name>A0ABM9PV18_GLUAR</name>
<keyword evidence="3" id="KW-1185">Reference proteome</keyword>
<evidence type="ECO:0000256" key="1">
    <source>
        <dbReference type="SAM" id="Phobius"/>
    </source>
</evidence>
<evidence type="ECO:0000313" key="2">
    <source>
        <dbReference type="EMBL" id="CBT75044.1"/>
    </source>
</evidence>
<gene>
    <name evidence="2" type="ordered locus">AARI_08180</name>
</gene>
<proteinExistence type="predicted"/>